<accession>A0A8E0QM34</accession>
<evidence type="ECO:0000313" key="3">
    <source>
        <dbReference type="EMBL" id="GIC85521.1"/>
    </source>
</evidence>
<dbReference type="GeneID" id="66988829"/>
<dbReference type="RefSeq" id="XP_043142787.1">
    <property type="nucleotide sequence ID" value="XM_043286852.1"/>
</dbReference>
<dbReference type="EMBL" id="BBXM02000001">
    <property type="protein sequence ID" value="GIC85521.1"/>
    <property type="molecule type" value="Genomic_DNA"/>
</dbReference>
<protein>
    <submittedName>
        <fullName evidence="3">Uncharacterized protein</fullName>
    </submittedName>
</protein>
<organism evidence="3 4">
    <name type="scientific">Aspergillus udagawae</name>
    <dbReference type="NCBI Taxonomy" id="91492"/>
    <lineage>
        <taxon>Eukaryota</taxon>
        <taxon>Fungi</taxon>
        <taxon>Dikarya</taxon>
        <taxon>Ascomycota</taxon>
        <taxon>Pezizomycotina</taxon>
        <taxon>Eurotiomycetes</taxon>
        <taxon>Eurotiomycetidae</taxon>
        <taxon>Eurotiales</taxon>
        <taxon>Aspergillaceae</taxon>
        <taxon>Aspergillus</taxon>
        <taxon>Aspergillus subgen. Fumigati</taxon>
    </lineage>
</organism>
<evidence type="ECO:0000256" key="2">
    <source>
        <dbReference type="SAM" id="MobiDB-lite"/>
    </source>
</evidence>
<feature type="region of interest" description="Disordered" evidence="2">
    <location>
        <begin position="88"/>
        <end position="141"/>
    </location>
</feature>
<keyword evidence="1" id="KW-0175">Coiled coil</keyword>
<name>A0A8E0QM34_9EURO</name>
<dbReference type="AlphaFoldDB" id="A0A8E0QM34"/>
<comment type="caution">
    <text evidence="3">The sequence shown here is derived from an EMBL/GenBank/DDBJ whole genome shotgun (WGS) entry which is preliminary data.</text>
</comment>
<dbReference type="Proteomes" id="UP000036893">
    <property type="component" value="Unassembled WGS sequence"/>
</dbReference>
<reference evidence="3" key="1">
    <citation type="journal article" date="2015" name="Genome Announc.">
        <title>Draft Genome Sequence of the Pathogenic Filamentous Fungus Aspergillus udagawae Strain IFM 46973T.</title>
        <authorList>
            <person name="Kusuya Y."/>
            <person name="Takahashi-Nakaguchi A."/>
            <person name="Takahashi H."/>
            <person name="Yaguchi T."/>
        </authorList>
    </citation>
    <scope>NUCLEOTIDE SEQUENCE</scope>
    <source>
        <strain evidence="3">IFM 46973</strain>
    </source>
</reference>
<reference evidence="3" key="2">
    <citation type="submission" date="2021-01" db="EMBL/GenBank/DDBJ databases">
        <title>Pan-genome distribution and transcriptional activeness of fungal secondary metabolism genes in Aspergillus section Fumigati.</title>
        <authorList>
            <person name="Takahashi H."/>
            <person name="Umemura M."/>
            <person name="Ninomiya A."/>
            <person name="Kusuya Y."/>
            <person name="Urayama S."/>
            <person name="Shimizu M."/>
            <person name="Watanabe A."/>
            <person name="Kamei K."/>
            <person name="Yaguchi T."/>
            <person name="Hagiwara D."/>
        </authorList>
    </citation>
    <scope>NUCLEOTIDE SEQUENCE</scope>
    <source>
        <strain evidence="3">IFM 46973</strain>
    </source>
</reference>
<evidence type="ECO:0000313" key="4">
    <source>
        <dbReference type="Proteomes" id="UP000036893"/>
    </source>
</evidence>
<feature type="compositionally biased region" description="Basic and acidic residues" evidence="2">
    <location>
        <begin position="261"/>
        <end position="270"/>
    </location>
</feature>
<feature type="coiled-coil region" evidence="1">
    <location>
        <begin position="194"/>
        <end position="221"/>
    </location>
</feature>
<evidence type="ECO:0000256" key="1">
    <source>
        <dbReference type="SAM" id="Coils"/>
    </source>
</evidence>
<sequence>MGSWPGRMKDPNPTYKGRRKGDIRPFSTVELDLCADPLGPDPGTTSFLNFPHRRLSQPGTSGGQDDHPEQNSIVSRLLYGLAGTHSGSCRDTDADILPSPTNPTEHSDDLQEGPGQDWKSQALNQPSEARDHVPPLEPRTASGRLIEQLEDVSARRLRAREMRVALRYKREDEGNRRAALIKRLNSLLAQDHQLVDLIEELQSATDSYLDLEQTYHRAEDELDRDEYALIQSLQRFAKSLRESPPGLSKVTSQAESSASDDGARSSRDEPLEYPPAVEDYLSRVGDARILQERLAELDSQWYTVVDKQRLRSSLNISLDEESLQFLRSYDRSRTQIRKELNETRLDIVRLRAICDEQGLRTEEYTADIDFLYGMGLEEVASQMEDPLKTSALDDSSPFYESGSAKVSSAMFINKWLLHQLRHSSVEISRLKAAPELQQLSDEGWDDANISRLALTVWFSDDTVRNSPQTLSQADDYDYTVATERSKATRPRLQKSKSEPGIIPKKGVSCASRLRTLSL</sequence>
<gene>
    <name evidence="3" type="ORF">Aud_001353</name>
</gene>
<feature type="region of interest" description="Disordered" evidence="2">
    <location>
        <begin position="1"/>
        <end position="70"/>
    </location>
</feature>
<feature type="compositionally biased region" description="Polar residues" evidence="2">
    <location>
        <begin position="118"/>
        <end position="127"/>
    </location>
</feature>
<feature type="region of interest" description="Disordered" evidence="2">
    <location>
        <begin position="241"/>
        <end position="274"/>
    </location>
</feature>
<proteinExistence type="predicted"/>